<feature type="transmembrane region" description="Helical" evidence="7">
    <location>
        <begin position="149"/>
        <end position="169"/>
    </location>
</feature>
<reference evidence="9 10" key="1">
    <citation type="journal article" date="2012" name="Int. J. Syst. Evol. Microbiol.">
        <title>Vibrio caribbeanicus sp. nov., isolated from the marine sponge Scleritoderma cyanea.</title>
        <authorList>
            <person name="Hoffmann M."/>
            <person name="Monday S.R."/>
            <person name="Allard M.W."/>
            <person name="Strain E.A."/>
            <person name="Whittaker P."/>
            <person name="Naum M."/>
            <person name="McCarthy P.J."/>
            <person name="Lopez J.V."/>
            <person name="Fischer M."/>
            <person name="Brown E.W."/>
        </authorList>
    </citation>
    <scope>NUCLEOTIDE SEQUENCE [LARGE SCALE GENOMIC DNA]</scope>
    <source>
        <strain evidence="9 10">LMG 20546</strain>
    </source>
</reference>
<name>E8LT94_9VIBR</name>
<dbReference type="SUPFAM" id="SSF144091">
    <property type="entry name" value="Rhomboid-like"/>
    <property type="match status" value="1"/>
</dbReference>
<evidence type="ECO:0000256" key="3">
    <source>
        <dbReference type="ARBA" id="ARBA00022692"/>
    </source>
</evidence>
<evidence type="ECO:0000256" key="5">
    <source>
        <dbReference type="ARBA" id="ARBA00022989"/>
    </source>
</evidence>
<keyword evidence="5 7" id="KW-1133">Transmembrane helix</keyword>
<feature type="transmembrane region" description="Helical" evidence="7">
    <location>
        <begin position="175"/>
        <end position="192"/>
    </location>
</feature>
<feature type="transmembrane region" description="Helical" evidence="7">
    <location>
        <begin position="7"/>
        <end position="28"/>
    </location>
</feature>
<feature type="domain" description="Peptidase S54 rhomboid" evidence="8">
    <location>
        <begin position="56"/>
        <end position="192"/>
    </location>
</feature>
<evidence type="ECO:0000256" key="6">
    <source>
        <dbReference type="ARBA" id="ARBA00023136"/>
    </source>
</evidence>
<gene>
    <name evidence="9" type="ORF">VIBR0546_11752</name>
</gene>
<evidence type="ECO:0000259" key="8">
    <source>
        <dbReference type="Pfam" id="PF01694"/>
    </source>
</evidence>
<dbReference type="GO" id="GO:0016020">
    <property type="term" value="C:membrane"/>
    <property type="evidence" value="ECO:0007669"/>
    <property type="project" value="UniProtKB-SubCell"/>
</dbReference>
<dbReference type="eggNOG" id="COG0705">
    <property type="taxonomic scope" value="Bacteria"/>
</dbReference>
<comment type="subcellular location">
    <subcellularLocation>
        <location evidence="1">Membrane</location>
        <topology evidence="1">Multi-pass membrane protein</topology>
    </subcellularLocation>
</comment>
<dbReference type="Pfam" id="PF01694">
    <property type="entry name" value="Rhomboid"/>
    <property type="match status" value="1"/>
</dbReference>
<dbReference type="AlphaFoldDB" id="E8LT94"/>
<feature type="transmembrane region" description="Helical" evidence="7">
    <location>
        <begin position="94"/>
        <end position="115"/>
    </location>
</feature>
<accession>E8LT94</accession>
<feature type="transmembrane region" description="Helical" evidence="7">
    <location>
        <begin position="70"/>
        <end position="87"/>
    </location>
</feature>
<evidence type="ECO:0000256" key="7">
    <source>
        <dbReference type="SAM" id="Phobius"/>
    </source>
</evidence>
<keyword evidence="3 7" id="KW-0812">Transmembrane</keyword>
<evidence type="ECO:0000313" key="9">
    <source>
        <dbReference type="EMBL" id="EGA65987.1"/>
    </source>
</evidence>
<proteinExistence type="inferred from homology"/>
<dbReference type="EMBL" id="AEVS01000051">
    <property type="protein sequence ID" value="EGA65987.1"/>
    <property type="molecule type" value="Genomic_DNA"/>
</dbReference>
<comment type="caution">
    <text evidence="9">The sequence shown here is derived from an EMBL/GenBank/DDBJ whole genome shotgun (WGS) entry which is preliminary data.</text>
</comment>
<dbReference type="PANTHER" id="PTHR43731">
    <property type="entry name" value="RHOMBOID PROTEASE"/>
    <property type="match status" value="1"/>
</dbReference>
<evidence type="ECO:0000256" key="4">
    <source>
        <dbReference type="ARBA" id="ARBA00022801"/>
    </source>
</evidence>
<comment type="similarity">
    <text evidence="2">Belongs to the peptidase S54 family.</text>
</comment>
<dbReference type="Gene3D" id="1.20.1540.10">
    <property type="entry name" value="Rhomboid-like"/>
    <property type="match status" value="1"/>
</dbReference>
<evidence type="ECO:0000313" key="10">
    <source>
        <dbReference type="Proteomes" id="UP000004371"/>
    </source>
</evidence>
<sequence>MTKRRIPYATLVLVFSTVVISLGVNFQISGSLFGKINITELEPFGGFTYKHILDLELWRLVVSQLIHVKQYHMIYNAFSLLALGCVFERKIGSGVFLSIWFIAGSVGTFASTFTVPEPWNLGTGGSQAILALAAVGLTMYLRREIRGKLALAILVLTILPAFALDLIFSEHHLPKVGHVVSFALGVVLLFCFQQRRKICY</sequence>
<dbReference type="RefSeq" id="WP_006879043.1">
    <property type="nucleotide sequence ID" value="NZ_AEVS01000051.1"/>
</dbReference>
<protein>
    <recommendedName>
        <fullName evidence="8">Peptidase S54 rhomboid domain-containing protein</fullName>
    </recommendedName>
</protein>
<keyword evidence="6 7" id="KW-0472">Membrane</keyword>
<dbReference type="InterPro" id="IPR050925">
    <property type="entry name" value="Rhomboid_protease_S54"/>
</dbReference>
<keyword evidence="10" id="KW-1185">Reference proteome</keyword>
<evidence type="ECO:0000256" key="2">
    <source>
        <dbReference type="ARBA" id="ARBA00009045"/>
    </source>
</evidence>
<dbReference type="STRING" id="945543.VIBR0546_11752"/>
<evidence type="ECO:0000256" key="1">
    <source>
        <dbReference type="ARBA" id="ARBA00004141"/>
    </source>
</evidence>
<dbReference type="GO" id="GO:0004252">
    <property type="term" value="F:serine-type endopeptidase activity"/>
    <property type="evidence" value="ECO:0007669"/>
    <property type="project" value="InterPro"/>
</dbReference>
<dbReference type="InterPro" id="IPR035952">
    <property type="entry name" value="Rhomboid-like_sf"/>
</dbReference>
<dbReference type="PANTHER" id="PTHR43731:SF14">
    <property type="entry name" value="PRESENILIN-ASSOCIATED RHOMBOID-LIKE PROTEIN, MITOCHONDRIAL"/>
    <property type="match status" value="1"/>
</dbReference>
<dbReference type="InterPro" id="IPR022764">
    <property type="entry name" value="Peptidase_S54_rhomboid_dom"/>
</dbReference>
<feature type="transmembrane region" description="Helical" evidence="7">
    <location>
        <begin position="121"/>
        <end position="142"/>
    </location>
</feature>
<keyword evidence="4" id="KW-0378">Hydrolase</keyword>
<dbReference type="OrthoDB" id="9778341at2"/>
<organism evidence="9 10">
    <name type="scientific">Vibrio brasiliensis LMG 20546</name>
    <dbReference type="NCBI Taxonomy" id="945543"/>
    <lineage>
        <taxon>Bacteria</taxon>
        <taxon>Pseudomonadati</taxon>
        <taxon>Pseudomonadota</taxon>
        <taxon>Gammaproteobacteria</taxon>
        <taxon>Vibrionales</taxon>
        <taxon>Vibrionaceae</taxon>
        <taxon>Vibrio</taxon>
        <taxon>Vibrio oreintalis group</taxon>
    </lineage>
</organism>
<dbReference type="Proteomes" id="UP000004371">
    <property type="component" value="Unassembled WGS sequence"/>
</dbReference>